<evidence type="ECO:0000256" key="4">
    <source>
        <dbReference type="ARBA" id="ARBA00022692"/>
    </source>
</evidence>
<dbReference type="InterPro" id="IPR036138">
    <property type="entry name" value="PBP_dimer_sf"/>
</dbReference>
<evidence type="ECO:0000259" key="12">
    <source>
        <dbReference type="Pfam" id="PF03717"/>
    </source>
</evidence>
<keyword evidence="4 10" id="KW-0812">Transmembrane</keyword>
<keyword evidence="6" id="KW-0573">Peptidoglycan synthesis</keyword>
<evidence type="ECO:0000256" key="10">
    <source>
        <dbReference type="SAM" id="Phobius"/>
    </source>
</evidence>
<protein>
    <submittedName>
        <fullName evidence="13">Penicillin-binding protein 2</fullName>
    </submittedName>
</protein>
<keyword evidence="5" id="KW-0133">Cell shape</keyword>
<gene>
    <name evidence="13" type="ORF">RA086_06260</name>
</gene>
<evidence type="ECO:0000256" key="9">
    <source>
        <dbReference type="ARBA" id="ARBA00023316"/>
    </source>
</evidence>
<dbReference type="Gene3D" id="1.10.10.1230">
    <property type="entry name" value="Penicillin-binding protein, N-terminal non-catalytic domain, head sub-domain"/>
    <property type="match status" value="1"/>
</dbReference>
<dbReference type="InterPro" id="IPR005311">
    <property type="entry name" value="PBP_dimer"/>
</dbReference>
<evidence type="ECO:0000313" key="14">
    <source>
        <dbReference type="Proteomes" id="UP001227831"/>
    </source>
</evidence>
<dbReference type="SUPFAM" id="SSF56601">
    <property type="entry name" value="beta-lactamase/transpeptidase-like"/>
    <property type="match status" value="1"/>
</dbReference>
<dbReference type="PANTHER" id="PTHR30627">
    <property type="entry name" value="PEPTIDOGLYCAN D,D-TRANSPEPTIDASE"/>
    <property type="match status" value="1"/>
</dbReference>
<proteinExistence type="inferred from homology"/>
<feature type="domain" description="Penicillin-binding protein transpeptidase" evidence="11">
    <location>
        <begin position="342"/>
        <end position="665"/>
    </location>
</feature>
<dbReference type="Gene3D" id="3.40.710.10">
    <property type="entry name" value="DD-peptidase/beta-lactamase superfamily"/>
    <property type="match status" value="1"/>
</dbReference>
<dbReference type="InterPro" id="IPR012338">
    <property type="entry name" value="Beta-lactam/transpept-like"/>
</dbReference>
<dbReference type="Pfam" id="PF00905">
    <property type="entry name" value="Transpeptidase"/>
    <property type="match status" value="1"/>
</dbReference>
<reference evidence="13 14" key="1">
    <citation type="journal article" date="2023" name="Int. J. Syst. Evol. Microbiol.">
        <title>Lactiplantibacillus brownii sp. nov., a novel psychrotolerant species isolated from sauerkraut.</title>
        <authorList>
            <person name="Heng Y.C."/>
            <person name="Silvaraju S."/>
            <person name="Lee J.K.Y."/>
            <person name="Kittelmann S."/>
        </authorList>
    </citation>
    <scope>NUCLEOTIDE SEQUENCE [LARGE SCALE GENOMIC DNA]</scope>
    <source>
        <strain evidence="13 14">WILCCON 0030</strain>
    </source>
</reference>
<keyword evidence="14" id="KW-1185">Reference proteome</keyword>
<accession>A0ABU1A8G1</accession>
<comment type="subcellular location">
    <subcellularLocation>
        <location evidence="1">Cell membrane</location>
        <topology evidence="1">Single-pass membrane protein</topology>
    </subcellularLocation>
</comment>
<organism evidence="13 14">
    <name type="scientific">Lactiplantibacillus brownii</name>
    <dbReference type="NCBI Taxonomy" id="3069269"/>
    <lineage>
        <taxon>Bacteria</taxon>
        <taxon>Bacillati</taxon>
        <taxon>Bacillota</taxon>
        <taxon>Bacilli</taxon>
        <taxon>Lactobacillales</taxon>
        <taxon>Lactobacillaceae</taxon>
        <taxon>Lactiplantibacillus</taxon>
    </lineage>
</organism>
<comment type="similarity">
    <text evidence="2">Belongs to the transpeptidase family.</text>
</comment>
<dbReference type="Proteomes" id="UP001227831">
    <property type="component" value="Unassembled WGS sequence"/>
</dbReference>
<dbReference type="RefSeq" id="WP_308702993.1">
    <property type="nucleotide sequence ID" value="NZ_AP027463.1"/>
</dbReference>
<evidence type="ECO:0000256" key="6">
    <source>
        <dbReference type="ARBA" id="ARBA00022984"/>
    </source>
</evidence>
<keyword evidence="8 10" id="KW-0472">Membrane</keyword>
<evidence type="ECO:0000256" key="3">
    <source>
        <dbReference type="ARBA" id="ARBA00022475"/>
    </source>
</evidence>
<dbReference type="EMBL" id="JAVCWF010000001">
    <property type="protein sequence ID" value="MDQ7937229.1"/>
    <property type="molecule type" value="Genomic_DNA"/>
</dbReference>
<keyword evidence="9" id="KW-0961">Cell wall biogenesis/degradation</keyword>
<evidence type="ECO:0000256" key="1">
    <source>
        <dbReference type="ARBA" id="ARBA00004162"/>
    </source>
</evidence>
<dbReference type="Gene3D" id="3.90.1310.10">
    <property type="entry name" value="Penicillin-binding protein 2a (Domain 2)"/>
    <property type="match status" value="1"/>
</dbReference>
<evidence type="ECO:0000256" key="8">
    <source>
        <dbReference type="ARBA" id="ARBA00023136"/>
    </source>
</evidence>
<comment type="caution">
    <text evidence="13">The sequence shown here is derived from an EMBL/GenBank/DDBJ whole genome shotgun (WGS) entry which is preliminary data.</text>
</comment>
<feature type="transmembrane region" description="Helical" evidence="10">
    <location>
        <begin position="20"/>
        <end position="42"/>
    </location>
</feature>
<keyword evidence="3" id="KW-1003">Cell membrane</keyword>
<evidence type="ECO:0000256" key="7">
    <source>
        <dbReference type="ARBA" id="ARBA00022989"/>
    </source>
</evidence>
<evidence type="ECO:0000256" key="5">
    <source>
        <dbReference type="ARBA" id="ARBA00022960"/>
    </source>
</evidence>
<feature type="domain" description="Penicillin-binding protein dimerisation" evidence="12">
    <location>
        <begin position="66"/>
        <end position="294"/>
    </location>
</feature>
<dbReference type="InterPro" id="IPR001460">
    <property type="entry name" value="PCN-bd_Tpept"/>
</dbReference>
<evidence type="ECO:0000256" key="2">
    <source>
        <dbReference type="ARBA" id="ARBA00007171"/>
    </source>
</evidence>
<evidence type="ECO:0000313" key="13">
    <source>
        <dbReference type="EMBL" id="MDQ7937229.1"/>
    </source>
</evidence>
<keyword evidence="7 10" id="KW-1133">Transmembrane helix</keyword>
<evidence type="ECO:0000259" key="11">
    <source>
        <dbReference type="Pfam" id="PF00905"/>
    </source>
</evidence>
<sequence>MKLFKKVTANRDPNKSHIPFRLNFLFFIVFLLFAALIGQLAYLQVDYGNKFATEVNSANNTTATASVQRGSVYDSTGRVMVGNKSHQAIQYTKGLNVASTKMYTVATKLSNYLTVSTDTLTDRNKADYYLANATNLKAVAKHVKNSSDADVLYDREVTYTVNNLIDGLSANQKNAAEIFAKMSAAYSLSTVNIKSTGVTSRELAEIGEHQSEMPGIKVGTSWTRSYPNGTSLSSVLGTVTTEKQGLPSDSIKTLLAEGYSRDDSVGQSQLEKQYENVLRGTKSQTEVKTQDGVIKKEIKKYGGQKGDNVDLTINAKFQEKVQSIVMAQAKSAGSENQYSVGGYAVVLNPTTGAVYALAGADRNIKTGKVTENALGTINQSFVMGSVVKGATVMGALQSGVITPTSSTLTDTPIKLKGTATKSSWFNKSGGTSLTLNASTAMEVSSNSYMMQLAMKEGGFSYASGKGLDMPTSIFAKLRGYFNEFGLGVSTGIDLPGEATGYEGTADQSHIGNALDLSFGNYDSYTTIQVAQYIATMANGGRRVAPHVVSSISGTNADGSQGKTKVNVGTRVLNTIDVPSSYFDVVHTGYWDVVHGTSQYKTGRTLANVSPAVAAKSGTAETYYNASTPTETLSLATYAPYKNPKVAIAIVFPGMNNSTESTVNLQTAIQIYKAFWKYNAK</sequence>
<dbReference type="InterPro" id="IPR050515">
    <property type="entry name" value="Beta-lactam/transpept"/>
</dbReference>
<dbReference type="Pfam" id="PF03717">
    <property type="entry name" value="PBP_dimer"/>
    <property type="match status" value="1"/>
</dbReference>
<dbReference type="PANTHER" id="PTHR30627:SF2">
    <property type="entry name" value="PEPTIDOGLYCAN D,D-TRANSPEPTIDASE MRDA"/>
    <property type="match status" value="1"/>
</dbReference>
<name>A0ABU1A8G1_9LACO</name>
<dbReference type="SUPFAM" id="SSF56519">
    <property type="entry name" value="Penicillin binding protein dimerisation domain"/>
    <property type="match status" value="1"/>
</dbReference>